<evidence type="ECO:0000313" key="2">
    <source>
        <dbReference type="EMBL" id="EGL39264.1"/>
    </source>
</evidence>
<proteinExistence type="predicted"/>
<accession>A0ABN0CYZ0</accession>
<evidence type="ECO:0000256" key="1">
    <source>
        <dbReference type="SAM" id="SignalP"/>
    </source>
</evidence>
<organism evidence="2 3">
    <name type="scientific">Megasphaera lornae</name>
    <dbReference type="NCBI Taxonomy" id="1000568"/>
    <lineage>
        <taxon>Bacteria</taxon>
        <taxon>Bacillati</taxon>
        <taxon>Bacillota</taxon>
        <taxon>Negativicutes</taxon>
        <taxon>Veillonellales</taxon>
        <taxon>Veillonellaceae</taxon>
        <taxon>Megasphaera</taxon>
    </lineage>
</organism>
<dbReference type="RefSeq" id="WP_007391696.1">
    <property type="nucleotide sequence ID" value="NZ_AFIJ01000039.1"/>
</dbReference>
<name>A0ABN0CYZ0_9FIRM</name>
<reference evidence="2 3" key="1">
    <citation type="submission" date="2011-04" db="EMBL/GenBank/DDBJ databases">
        <authorList>
            <person name="Harkins D.M."/>
            <person name="Madupu R."/>
            <person name="Durkin A.S."/>
            <person name="Torralba M."/>
            <person name="Methe B."/>
            <person name="Sutton G.G."/>
            <person name="Nelson K.E."/>
        </authorList>
    </citation>
    <scope>NUCLEOTIDE SEQUENCE [LARGE SCALE GENOMIC DNA]</scope>
    <source>
        <strain evidence="2 3">UPII 199-6</strain>
    </source>
</reference>
<dbReference type="Proteomes" id="UP000004018">
    <property type="component" value="Unassembled WGS sequence"/>
</dbReference>
<keyword evidence="3" id="KW-1185">Reference proteome</keyword>
<sequence length="308" mass="34612">MMWKRMIGKLRYIGVLAFMAAGVCAGSAATTYADAPAVSPAWRQAVQETAKANIREIEIHVAGEAPIVGAAYAKIQMHADATDRLQGVADIAVFGAVNEQFQIPFYGERKDRTYVFYYKLPEAVGGFWLKYAVPNVPVNTPLFQSRNEDYAARAREIEPHVFQVVYNRQSYERALTYMEKAQNDTPAVRNLSAAFDAVNLPAITLYVRVDPESRRIVHAEGDLTSQLPLLMQSLQPMLARMKTPLAGYNLVQRALQQSKLCFFVTYHYGTPEPVTIPMTVKEQAKEIVAPQNQRRTQDFFGQVNRKSL</sequence>
<comment type="caution">
    <text evidence="2">The sequence shown here is derived from an EMBL/GenBank/DDBJ whole genome shotgun (WGS) entry which is preliminary data.</text>
</comment>
<gene>
    <name evidence="2" type="ORF">HMPREF1039_0540</name>
</gene>
<protein>
    <submittedName>
        <fullName evidence="2">Uncharacterized protein</fullName>
    </submittedName>
</protein>
<keyword evidence="1" id="KW-0732">Signal</keyword>
<evidence type="ECO:0000313" key="3">
    <source>
        <dbReference type="Proteomes" id="UP000004018"/>
    </source>
</evidence>
<dbReference type="EMBL" id="AFIJ01000039">
    <property type="protein sequence ID" value="EGL39264.1"/>
    <property type="molecule type" value="Genomic_DNA"/>
</dbReference>
<feature type="chain" id="PRO_5046372891" evidence="1">
    <location>
        <begin position="26"/>
        <end position="308"/>
    </location>
</feature>
<feature type="signal peptide" evidence="1">
    <location>
        <begin position="1"/>
        <end position="25"/>
    </location>
</feature>